<dbReference type="EMBL" id="JABCKI010000002">
    <property type="protein sequence ID" value="KAG5654689.1"/>
    <property type="molecule type" value="Genomic_DNA"/>
</dbReference>
<organism evidence="3 4">
    <name type="scientific">Sphagnurus paluster</name>
    <dbReference type="NCBI Taxonomy" id="117069"/>
    <lineage>
        <taxon>Eukaryota</taxon>
        <taxon>Fungi</taxon>
        <taxon>Dikarya</taxon>
        <taxon>Basidiomycota</taxon>
        <taxon>Agaricomycotina</taxon>
        <taxon>Agaricomycetes</taxon>
        <taxon>Agaricomycetidae</taxon>
        <taxon>Agaricales</taxon>
        <taxon>Tricholomatineae</taxon>
        <taxon>Lyophyllaceae</taxon>
        <taxon>Sphagnurus</taxon>
    </lineage>
</organism>
<feature type="transmembrane region" description="Helical" evidence="2">
    <location>
        <begin position="921"/>
        <end position="941"/>
    </location>
</feature>
<gene>
    <name evidence="3" type="ORF">H0H81_007445</name>
</gene>
<feature type="compositionally biased region" description="Polar residues" evidence="1">
    <location>
        <begin position="457"/>
        <end position="479"/>
    </location>
</feature>
<comment type="caution">
    <text evidence="3">The sequence shown here is derived from an EMBL/GenBank/DDBJ whole genome shotgun (WGS) entry which is preliminary data.</text>
</comment>
<reference evidence="3" key="2">
    <citation type="submission" date="2021-10" db="EMBL/GenBank/DDBJ databases">
        <title>Phylogenomics reveals ancestral predisposition of the termite-cultivated fungus Termitomyces towards a domesticated lifestyle.</title>
        <authorList>
            <person name="Auxier B."/>
            <person name="Grum-Grzhimaylo A."/>
            <person name="Cardenas M.E."/>
            <person name="Lodge J.D."/>
            <person name="Laessoe T."/>
            <person name="Pedersen O."/>
            <person name="Smith M.E."/>
            <person name="Kuyper T.W."/>
            <person name="Franco-Molano E.A."/>
            <person name="Baroni T.J."/>
            <person name="Aanen D.K."/>
        </authorList>
    </citation>
    <scope>NUCLEOTIDE SEQUENCE</scope>
    <source>
        <strain evidence="3">D49</strain>
    </source>
</reference>
<accession>A0A9P7KLZ7</accession>
<feature type="compositionally biased region" description="Polar residues" evidence="1">
    <location>
        <begin position="188"/>
        <end position="209"/>
    </location>
</feature>
<keyword evidence="2" id="KW-0812">Transmembrane</keyword>
<dbReference type="Proteomes" id="UP000717328">
    <property type="component" value="Unassembled WGS sequence"/>
</dbReference>
<dbReference type="AlphaFoldDB" id="A0A9P7KLZ7"/>
<feature type="transmembrane region" description="Helical" evidence="2">
    <location>
        <begin position="856"/>
        <end position="875"/>
    </location>
</feature>
<keyword evidence="2" id="KW-0472">Membrane</keyword>
<evidence type="ECO:0000313" key="3">
    <source>
        <dbReference type="EMBL" id="KAG5654689.1"/>
    </source>
</evidence>
<keyword evidence="4" id="KW-1185">Reference proteome</keyword>
<feature type="compositionally biased region" description="Basic and acidic residues" evidence="1">
    <location>
        <begin position="441"/>
        <end position="456"/>
    </location>
</feature>
<protein>
    <submittedName>
        <fullName evidence="3">Uncharacterized protein</fullName>
    </submittedName>
</protein>
<feature type="compositionally biased region" description="Polar residues" evidence="1">
    <location>
        <begin position="62"/>
        <end position="71"/>
    </location>
</feature>
<feature type="region of interest" description="Disordered" evidence="1">
    <location>
        <begin position="553"/>
        <end position="599"/>
    </location>
</feature>
<feature type="region of interest" description="Disordered" evidence="1">
    <location>
        <begin position="1"/>
        <end position="114"/>
    </location>
</feature>
<reference evidence="3" key="1">
    <citation type="submission" date="2021-02" db="EMBL/GenBank/DDBJ databases">
        <authorList>
            <person name="Nieuwenhuis M."/>
            <person name="Van De Peppel L.J.J."/>
        </authorList>
    </citation>
    <scope>NUCLEOTIDE SEQUENCE</scope>
    <source>
        <strain evidence="3">D49</strain>
    </source>
</reference>
<feature type="region of interest" description="Disordered" evidence="1">
    <location>
        <begin position="159"/>
        <end position="209"/>
    </location>
</feature>
<feature type="compositionally biased region" description="Polar residues" evidence="1">
    <location>
        <begin position="7"/>
        <end position="18"/>
    </location>
</feature>
<evidence type="ECO:0000256" key="2">
    <source>
        <dbReference type="SAM" id="Phobius"/>
    </source>
</evidence>
<feature type="region of interest" description="Disordered" evidence="1">
    <location>
        <begin position="441"/>
        <end position="480"/>
    </location>
</feature>
<sequence>MKPPLPNQESAETSTGQIDSELLVASSRRSRIHFPADETSSPRQSHRSIDAHSRILPMAFRTSPTQRNSPLNPHGSAGASARRRVRSVGTSEDASFDSPLGRKSYNNNLFTPPRALNPPKTFELAEEDSLGLSLFSDEYDLSHEDPRILQDVQRALKLKARREARSSNKSTSPRPEAISSRAQPKAFMTTQPTQLSTSRKTSVSSDIDFSPSTSTALLHPVPSSLNNGSTLDWSGFEDDKAESRWKLNTSKRKGKEVIPPPLITVVGQQDAAYADKIAQIKVAASTQTLKKAKITQDQLARRYNVLYDLLSRGTPLSPTKVARWHSEQNTFVRNSLQNTEPFTWLKHLERRGNKPERSAWNLSALITEEYIQAQNRQDSMVMIPEDSALFTTSPEIPLLPSLANNHSDSRRSRVSLSSNIPVPSAERKAFLDGGLSFEPRVDSTRTSFDAESRQSDDSSFSNVLTGLPSTTPNSPTSNLLGRREITFRVANKLRNNNSSVEQFLSEESDKGILQGSRPPIIPIPEPKIKIVAAGDESENGVGRIGGITVQLTVPTPLDADPPQSQVGRPSAEQPRPSVRRRVRVSLPPADRTSKSSETNLRLDAYEEKAHEVKARLLEETAAHNHRIRQLLNRVSVGIRELESVQSNAMASLGITHIGLPRELIDAFGHDPAAVTSSTRRYQGWRAVDDIQNRLLRQRKIFRDFLSHADADVSIPKSVLDHPISSLVQSLEALKLHSQKIAKRATEVGEALHAVQTTHGKVKEDYKATLSRTSVVYPELSYIVALEESYKDQYQQFWEFGMDTLTFLLDTVTPFWRTYGKPIGEDMRDFLIVPLYRNEFTGESKRYPISRIPNRSFRHWLGLVVFFFASLSVNILQVRAAASSAAHYKLPMIPYESIRWTVLPFFWVSIIIQWWAVLVESVIVLMQLGVVVWWIGWSIRIFT</sequence>
<evidence type="ECO:0000313" key="4">
    <source>
        <dbReference type="Proteomes" id="UP000717328"/>
    </source>
</evidence>
<proteinExistence type="predicted"/>
<keyword evidence="2" id="KW-1133">Transmembrane helix</keyword>
<feature type="transmembrane region" description="Helical" evidence="2">
    <location>
        <begin position="896"/>
        <end position="915"/>
    </location>
</feature>
<name>A0A9P7KLZ7_9AGAR</name>
<dbReference type="OrthoDB" id="3190515at2759"/>
<evidence type="ECO:0000256" key="1">
    <source>
        <dbReference type="SAM" id="MobiDB-lite"/>
    </source>
</evidence>